<dbReference type="Proteomes" id="UP000276437">
    <property type="component" value="Chromosome"/>
</dbReference>
<dbReference type="OrthoDB" id="2055332at2"/>
<dbReference type="AlphaFoldDB" id="A0A348AF34"/>
<dbReference type="RefSeq" id="WP_126305877.1">
    <property type="nucleotide sequence ID" value="NZ_AP018449.1"/>
</dbReference>
<dbReference type="EMBL" id="AP018449">
    <property type="protein sequence ID" value="BBB89682.1"/>
    <property type="molecule type" value="Genomic_DNA"/>
</dbReference>
<reference evidence="1 2" key="1">
    <citation type="journal article" date="2018" name="Int. J. Syst. Evol. Microbiol.">
        <title>Methylomusa anaerophila gen. nov., sp. nov., an anaerobic methanol-utilizing bacterium isolated from a microbial fuel cell.</title>
        <authorList>
            <person name="Amano N."/>
            <person name="Yamamuro A."/>
            <person name="Miyahara M."/>
            <person name="Kouzuma A."/>
            <person name="Abe T."/>
            <person name="Watanabe K."/>
        </authorList>
    </citation>
    <scope>NUCLEOTIDE SEQUENCE [LARGE SCALE GENOMIC DNA]</scope>
    <source>
        <strain evidence="1 2">MMFC1</strain>
    </source>
</reference>
<accession>A0A348AF34</accession>
<dbReference type="KEGG" id="mana:MAMMFC1_00315"/>
<gene>
    <name evidence="1" type="ORF">MAMMFC1_00315</name>
</gene>
<proteinExistence type="predicted"/>
<organism evidence="1 2">
    <name type="scientific">Methylomusa anaerophila</name>
    <dbReference type="NCBI Taxonomy" id="1930071"/>
    <lineage>
        <taxon>Bacteria</taxon>
        <taxon>Bacillati</taxon>
        <taxon>Bacillota</taxon>
        <taxon>Negativicutes</taxon>
        <taxon>Selenomonadales</taxon>
        <taxon>Sporomusaceae</taxon>
        <taxon>Methylomusa</taxon>
    </lineage>
</organism>
<sequence>MAFNKDRFIEKNNEFLYHMLEDFFRTEVNEETFLMIYNFIKFQNFRSGEYEGNQYLIKKVNTGEVMIIDIDAENFKNDFSQTRFCLGIDEFIQLMDDYKNSL</sequence>
<evidence type="ECO:0000313" key="1">
    <source>
        <dbReference type="EMBL" id="BBB89682.1"/>
    </source>
</evidence>
<evidence type="ECO:0000313" key="2">
    <source>
        <dbReference type="Proteomes" id="UP000276437"/>
    </source>
</evidence>
<protein>
    <submittedName>
        <fullName evidence="1">Uncharacterized protein</fullName>
    </submittedName>
</protein>
<keyword evidence="2" id="KW-1185">Reference proteome</keyword>
<name>A0A348AF34_9FIRM</name>